<evidence type="ECO:0000259" key="4">
    <source>
        <dbReference type="PROSITE" id="PS50102"/>
    </source>
</evidence>
<dbReference type="SUPFAM" id="SSF54928">
    <property type="entry name" value="RNA-binding domain, RBD"/>
    <property type="match status" value="1"/>
</dbReference>
<name>A0A1R3GDA3_COCAP</name>
<dbReference type="OMA" id="MIGNQFH"/>
<dbReference type="STRING" id="210143.A0A1R3GDA3"/>
<dbReference type="PANTHER" id="PTHR48024:SF45">
    <property type="entry name" value="RNA BINDING DOMAIN PROTEIN"/>
    <property type="match status" value="1"/>
</dbReference>
<sequence length="363" mass="39613">MVKIQKPKKQKLVNKKIKKTLKKIKVKPNNSEKPENPTTIPEPEPESSDSDFDPETLPELLEPYTREQLIQLVSEAVAENPSFLSFVRHHADRDVSHRKLFVHGLAWETTRESLSSAFEPFGEIEDCNVIVDKATGKCKGYGFVLFKKRKSACQALKEPKKQIHNRITSCQLASVGPTSAAKDSDQTHQKKPADVKNKSPAEPTLLFPPQPQQQQPQVLAALAAAQNLSFLGHSNPIYGSLLGSQFNPAAAVGGTSKMAVTPVPTSNVGAVGGALGRANSSFLGQGLQHLYPNLQLGQQQPGAGRGQILRANLQLASIFVEFVDTYTRSVALLSFLIKVVFSTHIVALSTGTNFSSHFIDLFQ</sequence>
<evidence type="ECO:0000313" key="5">
    <source>
        <dbReference type="EMBL" id="OMO55990.1"/>
    </source>
</evidence>
<evidence type="ECO:0000256" key="1">
    <source>
        <dbReference type="ARBA" id="ARBA00022884"/>
    </source>
</evidence>
<dbReference type="EMBL" id="AWWV01014545">
    <property type="protein sequence ID" value="OMO55990.1"/>
    <property type="molecule type" value="Genomic_DNA"/>
</dbReference>
<reference evidence="5 6" key="1">
    <citation type="submission" date="2013-09" db="EMBL/GenBank/DDBJ databases">
        <title>Corchorus capsularis genome sequencing.</title>
        <authorList>
            <person name="Alam M."/>
            <person name="Haque M.S."/>
            <person name="Islam M.S."/>
            <person name="Emdad E.M."/>
            <person name="Islam M.M."/>
            <person name="Ahmed B."/>
            <person name="Halim A."/>
            <person name="Hossen Q.M.M."/>
            <person name="Hossain M.Z."/>
            <person name="Ahmed R."/>
            <person name="Khan M.M."/>
            <person name="Islam R."/>
            <person name="Rashid M.M."/>
            <person name="Khan S.A."/>
            <person name="Rahman M.S."/>
            <person name="Alam M."/>
        </authorList>
    </citation>
    <scope>NUCLEOTIDE SEQUENCE [LARGE SCALE GENOMIC DNA]</scope>
    <source>
        <strain evidence="6">cv. CVL-1</strain>
        <tissue evidence="5">Whole seedling</tissue>
    </source>
</reference>
<keyword evidence="6" id="KW-1185">Reference proteome</keyword>
<feature type="compositionally biased region" description="Acidic residues" evidence="3">
    <location>
        <begin position="43"/>
        <end position="56"/>
    </location>
</feature>
<dbReference type="InterPro" id="IPR012677">
    <property type="entry name" value="Nucleotide-bd_a/b_plait_sf"/>
</dbReference>
<dbReference type="PANTHER" id="PTHR48024">
    <property type="entry name" value="GEO13361P1-RELATED"/>
    <property type="match status" value="1"/>
</dbReference>
<dbReference type="PROSITE" id="PS50102">
    <property type="entry name" value="RRM"/>
    <property type="match status" value="1"/>
</dbReference>
<dbReference type="SMART" id="SM00360">
    <property type="entry name" value="RRM"/>
    <property type="match status" value="1"/>
</dbReference>
<dbReference type="Gene3D" id="3.30.70.330">
    <property type="match status" value="1"/>
</dbReference>
<dbReference type="AlphaFoldDB" id="A0A1R3GDA3"/>
<dbReference type="InterPro" id="IPR000504">
    <property type="entry name" value="RRM_dom"/>
</dbReference>
<dbReference type="Proteomes" id="UP000188268">
    <property type="component" value="Unassembled WGS sequence"/>
</dbReference>
<feature type="domain" description="RRM" evidence="4">
    <location>
        <begin position="98"/>
        <end position="166"/>
    </location>
</feature>
<keyword evidence="1 2" id="KW-0694">RNA-binding</keyword>
<gene>
    <name evidence="5" type="ORF">CCACVL1_26838</name>
</gene>
<evidence type="ECO:0000256" key="3">
    <source>
        <dbReference type="SAM" id="MobiDB-lite"/>
    </source>
</evidence>
<evidence type="ECO:0000256" key="2">
    <source>
        <dbReference type="PROSITE-ProRule" id="PRU00176"/>
    </source>
</evidence>
<dbReference type="Gramene" id="OMO55990">
    <property type="protein sequence ID" value="OMO55990"/>
    <property type="gene ID" value="CCACVL1_26838"/>
</dbReference>
<feature type="region of interest" description="Disordered" evidence="3">
    <location>
        <begin position="21"/>
        <end position="57"/>
    </location>
</feature>
<dbReference type="GO" id="GO:0005634">
    <property type="term" value="C:nucleus"/>
    <property type="evidence" value="ECO:0007669"/>
    <property type="project" value="TreeGrafter"/>
</dbReference>
<dbReference type="GO" id="GO:0003723">
    <property type="term" value="F:RNA binding"/>
    <property type="evidence" value="ECO:0007669"/>
    <property type="project" value="UniProtKB-UniRule"/>
</dbReference>
<protein>
    <recommendedName>
        <fullName evidence="4">RRM domain-containing protein</fullName>
    </recommendedName>
</protein>
<proteinExistence type="predicted"/>
<organism evidence="5 6">
    <name type="scientific">Corchorus capsularis</name>
    <name type="common">Jute</name>
    <dbReference type="NCBI Taxonomy" id="210143"/>
    <lineage>
        <taxon>Eukaryota</taxon>
        <taxon>Viridiplantae</taxon>
        <taxon>Streptophyta</taxon>
        <taxon>Embryophyta</taxon>
        <taxon>Tracheophyta</taxon>
        <taxon>Spermatophyta</taxon>
        <taxon>Magnoliopsida</taxon>
        <taxon>eudicotyledons</taxon>
        <taxon>Gunneridae</taxon>
        <taxon>Pentapetalae</taxon>
        <taxon>rosids</taxon>
        <taxon>malvids</taxon>
        <taxon>Malvales</taxon>
        <taxon>Malvaceae</taxon>
        <taxon>Grewioideae</taxon>
        <taxon>Apeibeae</taxon>
        <taxon>Corchorus</taxon>
    </lineage>
</organism>
<accession>A0A1R3GDA3</accession>
<dbReference type="Pfam" id="PF00076">
    <property type="entry name" value="RRM_1"/>
    <property type="match status" value="1"/>
</dbReference>
<feature type="compositionally biased region" description="Basic and acidic residues" evidence="3">
    <location>
        <begin position="182"/>
        <end position="199"/>
    </location>
</feature>
<dbReference type="InterPro" id="IPR050886">
    <property type="entry name" value="RNA-binding_reg"/>
</dbReference>
<dbReference type="OrthoDB" id="1875751at2759"/>
<comment type="caution">
    <text evidence="5">The sequence shown here is derived from an EMBL/GenBank/DDBJ whole genome shotgun (WGS) entry which is preliminary data.</text>
</comment>
<feature type="region of interest" description="Disordered" evidence="3">
    <location>
        <begin position="174"/>
        <end position="205"/>
    </location>
</feature>
<evidence type="ECO:0000313" key="6">
    <source>
        <dbReference type="Proteomes" id="UP000188268"/>
    </source>
</evidence>
<dbReference type="InterPro" id="IPR035979">
    <property type="entry name" value="RBD_domain_sf"/>
</dbReference>